<comment type="caution">
    <text evidence="9">The sequence shown here is derived from an EMBL/GenBank/DDBJ whole genome shotgun (WGS) entry which is preliminary data.</text>
</comment>
<dbReference type="PANTHER" id="PTHR43289">
    <property type="entry name" value="MITOGEN-ACTIVATED PROTEIN KINASE KINASE KINASE 20-RELATED"/>
    <property type="match status" value="1"/>
</dbReference>
<evidence type="ECO:0000256" key="1">
    <source>
        <dbReference type="ARBA" id="ARBA00012513"/>
    </source>
</evidence>
<dbReference type="Proteomes" id="UP000297839">
    <property type="component" value="Unassembled WGS sequence"/>
</dbReference>
<evidence type="ECO:0000256" key="5">
    <source>
        <dbReference type="ARBA" id="ARBA00022777"/>
    </source>
</evidence>
<dbReference type="InterPro" id="IPR008271">
    <property type="entry name" value="Ser/Thr_kinase_AS"/>
</dbReference>
<dbReference type="FunFam" id="1.10.510.10:FF:000021">
    <property type="entry name" value="Serine/threonine protein kinase"/>
    <property type="match status" value="1"/>
</dbReference>
<evidence type="ECO:0000256" key="4">
    <source>
        <dbReference type="ARBA" id="ARBA00022741"/>
    </source>
</evidence>
<dbReference type="InterPro" id="IPR011009">
    <property type="entry name" value="Kinase-like_dom_sf"/>
</dbReference>
<evidence type="ECO:0000259" key="8">
    <source>
        <dbReference type="PROSITE" id="PS50011"/>
    </source>
</evidence>
<evidence type="ECO:0000313" key="9">
    <source>
        <dbReference type="EMBL" id="TFY97026.1"/>
    </source>
</evidence>
<accession>A0A4Z0BCM6</accession>
<dbReference type="InterPro" id="IPR017441">
    <property type="entry name" value="Protein_kinase_ATP_BS"/>
</dbReference>
<dbReference type="SUPFAM" id="SSF56112">
    <property type="entry name" value="Protein kinase-like (PK-like)"/>
    <property type="match status" value="1"/>
</dbReference>
<dbReference type="Gene3D" id="3.30.200.20">
    <property type="entry name" value="Phosphorylase Kinase, domain 1"/>
    <property type="match status" value="1"/>
</dbReference>
<dbReference type="InterPro" id="IPR000719">
    <property type="entry name" value="Prot_kinase_dom"/>
</dbReference>
<dbReference type="EMBL" id="SMLK01000009">
    <property type="protein sequence ID" value="TFY97026.1"/>
    <property type="molecule type" value="Genomic_DNA"/>
</dbReference>
<dbReference type="PANTHER" id="PTHR43289:SF6">
    <property type="entry name" value="SERINE_THREONINE-PROTEIN KINASE NEKL-3"/>
    <property type="match status" value="1"/>
</dbReference>
<dbReference type="OrthoDB" id="9791419at2"/>
<dbReference type="CDD" id="cd14014">
    <property type="entry name" value="STKc_PknB_like"/>
    <property type="match status" value="1"/>
</dbReference>
<dbReference type="RefSeq" id="WP_135251441.1">
    <property type="nucleotide sequence ID" value="NZ_SMLK01000009.1"/>
</dbReference>
<evidence type="ECO:0000256" key="6">
    <source>
        <dbReference type="ARBA" id="ARBA00022840"/>
    </source>
</evidence>
<dbReference type="Pfam" id="PF00069">
    <property type="entry name" value="Pkinase"/>
    <property type="match status" value="1"/>
</dbReference>
<sequence length="295" mass="32458">MAARLLGRYELRRLVGKGAMGQVYEAWDPNLDRPVAIKTVRMDRLSDAEAREFEARLRVEARSAARLQHPNIVTLYDTGREDSAAFLVLEYVDGDDLQRHLAVRRRLGLAQAAQIMQGLLAALGYAHSRGVIHRDVKPANMLLPAEGGVKLTDFGVARLQGSGEATFTKHGVLLGTARYMAPEQLKGLRLDGRADIFAAGIVLYEMLAGLRPFSGDNEFAMMHSILTHEPQSLCLLRPDLPGRLDRVVARALAKDRDERYATAELFAADLRLAVADDEDLTLPPAEWAAAPRAAV</sequence>
<dbReference type="SMART" id="SM00220">
    <property type="entry name" value="S_TKc"/>
    <property type="match status" value="1"/>
</dbReference>
<keyword evidence="6 7" id="KW-0067">ATP-binding</keyword>
<dbReference type="PROSITE" id="PS50011">
    <property type="entry name" value="PROTEIN_KINASE_DOM"/>
    <property type="match status" value="1"/>
</dbReference>
<dbReference type="GO" id="GO:0004674">
    <property type="term" value="F:protein serine/threonine kinase activity"/>
    <property type="evidence" value="ECO:0007669"/>
    <property type="project" value="UniProtKB-KW"/>
</dbReference>
<gene>
    <name evidence="9" type="ORF">EZ216_19370</name>
</gene>
<keyword evidence="5 9" id="KW-0418">Kinase</keyword>
<organism evidence="9 10">
    <name type="scientific">Ramlibacter humi</name>
    <dbReference type="NCBI Taxonomy" id="2530451"/>
    <lineage>
        <taxon>Bacteria</taxon>
        <taxon>Pseudomonadati</taxon>
        <taxon>Pseudomonadota</taxon>
        <taxon>Betaproteobacteria</taxon>
        <taxon>Burkholderiales</taxon>
        <taxon>Comamonadaceae</taxon>
        <taxon>Ramlibacter</taxon>
    </lineage>
</organism>
<evidence type="ECO:0000256" key="2">
    <source>
        <dbReference type="ARBA" id="ARBA00022527"/>
    </source>
</evidence>
<feature type="domain" description="Protein kinase" evidence="8">
    <location>
        <begin position="9"/>
        <end position="272"/>
    </location>
</feature>
<dbReference type="AlphaFoldDB" id="A0A4Z0BCM6"/>
<dbReference type="Gene3D" id="1.10.510.10">
    <property type="entry name" value="Transferase(Phosphotransferase) domain 1"/>
    <property type="match status" value="1"/>
</dbReference>
<protein>
    <recommendedName>
        <fullName evidence="1">non-specific serine/threonine protein kinase</fullName>
        <ecNumber evidence="1">2.7.11.1</ecNumber>
    </recommendedName>
</protein>
<keyword evidence="10" id="KW-1185">Reference proteome</keyword>
<dbReference type="PROSITE" id="PS00107">
    <property type="entry name" value="PROTEIN_KINASE_ATP"/>
    <property type="match status" value="1"/>
</dbReference>
<keyword evidence="2 9" id="KW-0723">Serine/threonine-protein kinase</keyword>
<name>A0A4Z0BCM6_9BURK</name>
<keyword evidence="4 7" id="KW-0547">Nucleotide-binding</keyword>
<evidence type="ECO:0000256" key="3">
    <source>
        <dbReference type="ARBA" id="ARBA00022679"/>
    </source>
</evidence>
<reference evidence="9 10" key="1">
    <citation type="submission" date="2019-03" db="EMBL/GenBank/DDBJ databases">
        <title>Ramlibacter sp. 18x22-1, whole genome shotgun sequence.</title>
        <authorList>
            <person name="Zhang X."/>
            <person name="Feng G."/>
            <person name="Zhu H."/>
        </authorList>
    </citation>
    <scope>NUCLEOTIDE SEQUENCE [LARGE SCALE GENOMIC DNA]</scope>
    <source>
        <strain evidence="9 10">18x22-1</strain>
    </source>
</reference>
<proteinExistence type="predicted"/>
<evidence type="ECO:0000256" key="7">
    <source>
        <dbReference type="PROSITE-ProRule" id="PRU10141"/>
    </source>
</evidence>
<evidence type="ECO:0000313" key="10">
    <source>
        <dbReference type="Proteomes" id="UP000297839"/>
    </source>
</evidence>
<dbReference type="GO" id="GO:0005524">
    <property type="term" value="F:ATP binding"/>
    <property type="evidence" value="ECO:0007669"/>
    <property type="project" value="UniProtKB-UniRule"/>
</dbReference>
<keyword evidence="3" id="KW-0808">Transferase</keyword>
<dbReference type="EC" id="2.7.11.1" evidence="1"/>
<dbReference type="PROSITE" id="PS00108">
    <property type="entry name" value="PROTEIN_KINASE_ST"/>
    <property type="match status" value="1"/>
</dbReference>
<feature type="binding site" evidence="7">
    <location>
        <position position="38"/>
    </location>
    <ligand>
        <name>ATP</name>
        <dbReference type="ChEBI" id="CHEBI:30616"/>
    </ligand>
</feature>